<proteinExistence type="predicted"/>
<dbReference type="Proteomes" id="UP000694240">
    <property type="component" value="Chromosome 5"/>
</dbReference>
<accession>A0A8T2D9X0</accession>
<protein>
    <submittedName>
        <fullName evidence="1">Uncharacterized protein</fullName>
    </submittedName>
</protein>
<dbReference type="EMBL" id="JAEFBK010000005">
    <property type="protein sequence ID" value="KAG7607252.1"/>
    <property type="molecule type" value="Genomic_DNA"/>
</dbReference>
<name>A0A8T2D9X0_9BRAS</name>
<organism evidence="1 2">
    <name type="scientific">Arabidopsis thaliana x Arabidopsis arenosa</name>
    <dbReference type="NCBI Taxonomy" id="1240361"/>
    <lineage>
        <taxon>Eukaryota</taxon>
        <taxon>Viridiplantae</taxon>
        <taxon>Streptophyta</taxon>
        <taxon>Embryophyta</taxon>
        <taxon>Tracheophyta</taxon>
        <taxon>Spermatophyta</taxon>
        <taxon>Magnoliopsida</taxon>
        <taxon>eudicotyledons</taxon>
        <taxon>Gunneridae</taxon>
        <taxon>Pentapetalae</taxon>
        <taxon>rosids</taxon>
        <taxon>malvids</taxon>
        <taxon>Brassicales</taxon>
        <taxon>Brassicaceae</taxon>
        <taxon>Camelineae</taxon>
        <taxon>Arabidopsis</taxon>
    </lineage>
</organism>
<reference evidence="1 2" key="1">
    <citation type="submission" date="2020-12" db="EMBL/GenBank/DDBJ databases">
        <title>Concerted genomic and epigenomic changes stabilize Arabidopsis allopolyploids.</title>
        <authorList>
            <person name="Chen Z."/>
        </authorList>
    </citation>
    <scope>NUCLEOTIDE SEQUENCE [LARGE SCALE GENOMIC DNA]</scope>
    <source>
        <strain evidence="1">Allo738</strain>
        <tissue evidence="1">Leaf</tissue>
    </source>
</reference>
<comment type="caution">
    <text evidence="1">The sequence shown here is derived from an EMBL/GenBank/DDBJ whole genome shotgun (WGS) entry which is preliminary data.</text>
</comment>
<evidence type="ECO:0000313" key="2">
    <source>
        <dbReference type="Proteomes" id="UP000694240"/>
    </source>
</evidence>
<gene>
    <name evidence="1" type="ORF">ISN45_At05g060630</name>
</gene>
<dbReference type="AlphaFoldDB" id="A0A8T2D9X0"/>
<keyword evidence="2" id="KW-1185">Reference proteome</keyword>
<evidence type="ECO:0000313" key="1">
    <source>
        <dbReference type="EMBL" id="KAG7607252.1"/>
    </source>
</evidence>
<sequence length="31" mass="3654">MNGWGFDVYSTKAPHLILRKLTPRKIFFIFG</sequence>